<dbReference type="InterPro" id="IPR016032">
    <property type="entry name" value="Sig_transdc_resp-reg_C-effctor"/>
</dbReference>
<dbReference type="PANTHER" id="PTHR43304:SF1">
    <property type="entry name" value="PAC DOMAIN-CONTAINING PROTEIN"/>
    <property type="match status" value="1"/>
</dbReference>
<feature type="domain" description="Response regulatory" evidence="11">
    <location>
        <begin position="571"/>
        <end position="686"/>
    </location>
</feature>
<evidence type="ECO:0000256" key="4">
    <source>
        <dbReference type="ARBA" id="ARBA00022679"/>
    </source>
</evidence>
<dbReference type="PROSITE" id="PS50110">
    <property type="entry name" value="RESPONSE_REGULATORY"/>
    <property type="match status" value="1"/>
</dbReference>
<dbReference type="GO" id="GO:0003677">
    <property type="term" value="F:DNA binding"/>
    <property type="evidence" value="ECO:0007669"/>
    <property type="project" value="UniProtKB-KW"/>
</dbReference>
<dbReference type="Pfam" id="PF13185">
    <property type="entry name" value="GAF_2"/>
    <property type="match status" value="1"/>
</dbReference>
<dbReference type="InterPro" id="IPR011006">
    <property type="entry name" value="CheY-like_superfamily"/>
</dbReference>
<dbReference type="PROSITE" id="PS50113">
    <property type="entry name" value="PAC"/>
    <property type="match status" value="2"/>
</dbReference>
<evidence type="ECO:0000313" key="14">
    <source>
        <dbReference type="EMBL" id="KAB7782627.1"/>
    </source>
</evidence>
<evidence type="ECO:0000256" key="8">
    <source>
        <dbReference type="ARBA" id="ARBA00023163"/>
    </source>
</evidence>
<evidence type="ECO:0000256" key="7">
    <source>
        <dbReference type="ARBA" id="ARBA00023125"/>
    </source>
</evidence>
<gene>
    <name evidence="14" type="ORF">F8B43_5382</name>
</gene>
<dbReference type="GO" id="GO:0006355">
    <property type="term" value="P:regulation of DNA-templated transcription"/>
    <property type="evidence" value="ECO:0007669"/>
    <property type="project" value="InterPro"/>
</dbReference>
<dbReference type="SUPFAM" id="SSF55785">
    <property type="entry name" value="PYP-like sensor domain (PAS domain)"/>
    <property type="match status" value="2"/>
</dbReference>
<evidence type="ECO:0000256" key="6">
    <source>
        <dbReference type="ARBA" id="ARBA00023015"/>
    </source>
</evidence>
<dbReference type="PROSITE" id="PS50043">
    <property type="entry name" value="HTH_LUXR_2"/>
    <property type="match status" value="1"/>
</dbReference>
<dbReference type="InterPro" id="IPR003018">
    <property type="entry name" value="GAF"/>
</dbReference>
<dbReference type="InterPro" id="IPR052162">
    <property type="entry name" value="Sensor_kinase/Photoreceptor"/>
</dbReference>
<dbReference type="GO" id="GO:0000160">
    <property type="term" value="P:phosphorelay signal transduction system"/>
    <property type="evidence" value="ECO:0007669"/>
    <property type="project" value="InterPro"/>
</dbReference>
<feature type="domain" description="PAS" evidence="12">
    <location>
        <begin position="449"/>
        <end position="521"/>
    </location>
</feature>
<protein>
    <recommendedName>
        <fullName evidence="2">histidine kinase</fullName>
        <ecNumber evidence="2">2.7.13.3</ecNumber>
    </recommendedName>
</protein>
<evidence type="ECO:0000259" key="13">
    <source>
        <dbReference type="PROSITE" id="PS50113"/>
    </source>
</evidence>
<dbReference type="Gene3D" id="1.10.10.10">
    <property type="entry name" value="Winged helix-like DNA-binding domain superfamily/Winged helix DNA-binding domain"/>
    <property type="match status" value="1"/>
</dbReference>
<dbReference type="PRINTS" id="PR00038">
    <property type="entry name" value="HTHLUXR"/>
</dbReference>
<dbReference type="CDD" id="cd00130">
    <property type="entry name" value="PAS"/>
    <property type="match status" value="2"/>
</dbReference>
<dbReference type="Gene3D" id="2.10.70.100">
    <property type="match status" value="1"/>
</dbReference>
<dbReference type="SUPFAM" id="SSF52172">
    <property type="entry name" value="CheY-like"/>
    <property type="match status" value="1"/>
</dbReference>
<dbReference type="EMBL" id="WEKV01000020">
    <property type="protein sequence ID" value="KAB7782627.1"/>
    <property type="molecule type" value="Genomic_DNA"/>
</dbReference>
<reference evidence="14 15" key="1">
    <citation type="submission" date="2019-10" db="EMBL/GenBank/DDBJ databases">
        <title>Draft Genome Sequence of the Caffeine Degrading Methylotroph Methylorubrum populi PINKEL.</title>
        <authorList>
            <person name="Dawson S.C."/>
            <person name="Zhang X."/>
            <person name="Wright M.E."/>
            <person name="Sharma G."/>
            <person name="Langner J.T."/>
            <person name="Ditty J.L."/>
            <person name="Subuyuj G.A."/>
        </authorList>
    </citation>
    <scope>NUCLEOTIDE SEQUENCE [LARGE SCALE GENOMIC DNA]</scope>
    <source>
        <strain evidence="14 15">Pinkel</strain>
    </source>
</reference>
<evidence type="ECO:0000259" key="12">
    <source>
        <dbReference type="PROSITE" id="PS50112"/>
    </source>
</evidence>
<dbReference type="NCBIfam" id="TIGR00229">
    <property type="entry name" value="sensory_box"/>
    <property type="match status" value="2"/>
</dbReference>
<keyword evidence="5" id="KW-0418">Kinase</keyword>
<dbReference type="SUPFAM" id="SSF55781">
    <property type="entry name" value="GAF domain-like"/>
    <property type="match status" value="1"/>
</dbReference>
<keyword evidence="8" id="KW-0804">Transcription</keyword>
<keyword evidence="3" id="KW-0597">Phosphoprotein</keyword>
<dbReference type="SMART" id="SM00091">
    <property type="entry name" value="PAS"/>
    <property type="match status" value="3"/>
</dbReference>
<name>A0A833J2V4_9HYPH</name>
<dbReference type="InterPro" id="IPR001789">
    <property type="entry name" value="Sig_transdc_resp-reg_receiver"/>
</dbReference>
<accession>A0A833J2V4</accession>
<dbReference type="GO" id="GO:0004673">
    <property type="term" value="F:protein histidine kinase activity"/>
    <property type="evidence" value="ECO:0007669"/>
    <property type="project" value="UniProtKB-EC"/>
</dbReference>
<dbReference type="InterPro" id="IPR029016">
    <property type="entry name" value="GAF-like_dom_sf"/>
</dbReference>
<evidence type="ECO:0000259" key="11">
    <source>
        <dbReference type="PROSITE" id="PS50110"/>
    </source>
</evidence>
<feature type="domain" description="PAC" evidence="13">
    <location>
        <begin position="523"/>
        <end position="576"/>
    </location>
</feature>
<organism evidence="14 15">
    <name type="scientific">Methylorubrum populi</name>
    <dbReference type="NCBI Taxonomy" id="223967"/>
    <lineage>
        <taxon>Bacteria</taxon>
        <taxon>Pseudomonadati</taxon>
        <taxon>Pseudomonadota</taxon>
        <taxon>Alphaproteobacteria</taxon>
        <taxon>Hyphomicrobiales</taxon>
        <taxon>Methylobacteriaceae</taxon>
        <taxon>Methylorubrum</taxon>
    </lineage>
</organism>
<dbReference type="InterPro" id="IPR000792">
    <property type="entry name" value="Tscrpt_reg_LuxR_C"/>
</dbReference>
<dbReference type="Gene3D" id="3.30.450.20">
    <property type="entry name" value="PAS domain"/>
    <property type="match status" value="2"/>
</dbReference>
<evidence type="ECO:0000256" key="2">
    <source>
        <dbReference type="ARBA" id="ARBA00012438"/>
    </source>
</evidence>
<dbReference type="EC" id="2.7.13.3" evidence="2"/>
<dbReference type="InterPro" id="IPR013655">
    <property type="entry name" value="PAS_fold_3"/>
</dbReference>
<dbReference type="Pfam" id="PF00196">
    <property type="entry name" value="GerE"/>
    <property type="match status" value="1"/>
</dbReference>
<dbReference type="InterPro" id="IPR036388">
    <property type="entry name" value="WH-like_DNA-bd_sf"/>
</dbReference>
<dbReference type="RefSeq" id="WP_152278971.1">
    <property type="nucleotide sequence ID" value="NZ_WEKV01000020.1"/>
</dbReference>
<dbReference type="SMART" id="SM00086">
    <property type="entry name" value="PAC"/>
    <property type="match status" value="2"/>
</dbReference>
<evidence type="ECO:0000256" key="5">
    <source>
        <dbReference type="ARBA" id="ARBA00022777"/>
    </source>
</evidence>
<evidence type="ECO:0000256" key="9">
    <source>
        <dbReference type="PROSITE-ProRule" id="PRU00169"/>
    </source>
</evidence>
<evidence type="ECO:0000256" key="3">
    <source>
        <dbReference type="ARBA" id="ARBA00022553"/>
    </source>
</evidence>
<dbReference type="Gene3D" id="3.40.50.2300">
    <property type="match status" value="1"/>
</dbReference>
<dbReference type="Pfam" id="PF08447">
    <property type="entry name" value="PAS_3"/>
    <property type="match status" value="2"/>
</dbReference>
<feature type="domain" description="PAC" evidence="13">
    <location>
        <begin position="396"/>
        <end position="448"/>
    </location>
</feature>
<evidence type="ECO:0000313" key="15">
    <source>
        <dbReference type="Proteomes" id="UP000469949"/>
    </source>
</evidence>
<evidence type="ECO:0000259" key="10">
    <source>
        <dbReference type="PROSITE" id="PS50043"/>
    </source>
</evidence>
<keyword evidence="7" id="KW-0238">DNA-binding</keyword>
<evidence type="ECO:0000256" key="1">
    <source>
        <dbReference type="ARBA" id="ARBA00000085"/>
    </source>
</evidence>
<keyword evidence="6" id="KW-0805">Transcription regulation</keyword>
<dbReference type="SMART" id="SM00065">
    <property type="entry name" value="GAF"/>
    <property type="match status" value="1"/>
</dbReference>
<proteinExistence type="predicted"/>
<dbReference type="InterPro" id="IPR001610">
    <property type="entry name" value="PAC"/>
</dbReference>
<dbReference type="SMART" id="SM00448">
    <property type="entry name" value="REC"/>
    <property type="match status" value="1"/>
</dbReference>
<dbReference type="SMART" id="SM00421">
    <property type="entry name" value="HTH_LUXR"/>
    <property type="match status" value="1"/>
</dbReference>
<dbReference type="InterPro" id="IPR000700">
    <property type="entry name" value="PAS-assoc_C"/>
</dbReference>
<sequence>MNVPAISLDAPPPVSPDLFAVGEIAAVPAMLDIICHASGVGFAAVVRVSEERWLACRVRDEASLGIRAGDVLRADTMPCRDAWQKGEPVIINDVGAGKRAGTTSAGRPFGFRSYISFPIVTSDGAVFGTLCAIGVQPARLDRPDIAHIFRQFAALIGTHLDAQRQSAGVDHPRGKDGTAAPAQVGPLATLIEHLPVGAGLFGPDGQVLLANSALRNLVRRNQPASVPGEGPGWTGYAGDGAILDPQHHPFPRALQGDIVSGARFLCRSDDGTEQWFRITGLPAPAGAVGDGLRIASAPAALLLVEAEHGSNGAEHALQRSEARLQAAFELVGLSPYGWDPATGALEWDARLKAMWGLPADAHVDQAVWLSAIHPEDRPRVEAAVTRCCDPAGDGVYKIDYRVIGIEDGVERWVSTHGRTRFEDGRPTRFVGVALDITERKRDEAVSRACEERFRQFAEHSANVLWLANLKSRRLTYLSRAVRHVWGVPPERLTSIENWLDTIHPDDRDSVERAVERVGSGDVVVLEYRILRPSDGIVRRIRDTFFPIRGEEGGIRHVGGIAADVTGRTGARIYVVDRDAESRQALLALLHPAGYEVQLFESPAALAEVAESLQPGCVILNLEAAEPDGLTVARALKVGRLALPVLVVGRSHGDVGCGVRAMKAGAVDYLEKPWQPSALLTAVSAALAELRTDNERSQARDDAKQRIGALSAREREVLEGLLAGGTNKSIGRALGLSPRTVEIHRAHVMETLGVRTLPEAVLMAAKAGVQPTDAL</sequence>
<feature type="domain" description="HTH luxR-type" evidence="10">
    <location>
        <begin position="702"/>
        <end position="767"/>
    </location>
</feature>
<dbReference type="CDD" id="cd06170">
    <property type="entry name" value="LuxR_C_like"/>
    <property type="match status" value="1"/>
</dbReference>
<dbReference type="AlphaFoldDB" id="A0A833J2V4"/>
<dbReference type="Proteomes" id="UP000469949">
    <property type="component" value="Unassembled WGS sequence"/>
</dbReference>
<dbReference type="PROSITE" id="PS50112">
    <property type="entry name" value="PAS"/>
    <property type="match status" value="1"/>
</dbReference>
<dbReference type="Gene3D" id="3.30.450.40">
    <property type="match status" value="1"/>
</dbReference>
<comment type="caution">
    <text evidence="14">The sequence shown here is derived from an EMBL/GenBank/DDBJ whole genome shotgun (WGS) entry which is preliminary data.</text>
</comment>
<dbReference type="PANTHER" id="PTHR43304">
    <property type="entry name" value="PHYTOCHROME-LIKE PROTEIN CPH1"/>
    <property type="match status" value="1"/>
</dbReference>
<dbReference type="SUPFAM" id="SSF46894">
    <property type="entry name" value="C-terminal effector domain of the bipartite response regulators"/>
    <property type="match status" value="1"/>
</dbReference>
<keyword evidence="4" id="KW-0808">Transferase</keyword>
<comment type="catalytic activity">
    <reaction evidence="1">
        <text>ATP + protein L-histidine = ADP + protein N-phospho-L-histidine.</text>
        <dbReference type="EC" id="2.7.13.3"/>
    </reaction>
</comment>
<dbReference type="InterPro" id="IPR000014">
    <property type="entry name" value="PAS"/>
</dbReference>
<dbReference type="Pfam" id="PF00072">
    <property type="entry name" value="Response_reg"/>
    <property type="match status" value="1"/>
</dbReference>
<comment type="caution">
    <text evidence="9">Lacks conserved residue(s) required for the propagation of feature annotation.</text>
</comment>
<dbReference type="InterPro" id="IPR035965">
    <property type="entry name" value="PAS-like_dom_sf"/>
</dbReference>